<dbReference type="EnsemblMetazoa" id="XM_050646660.1">
    <property type="protein sequence ID" value="XP_050502617.1"/>
    <property type="gene ID" value="LOC126881924"/>
</dbReference>
<organism evidence="3 4">
    <name type="scientific">Diabrotica virgifera virgifera</name>
    <name type="common">western corn rootworm</name>
    <dbReference type="NCBI Taxonomy" id="50390"/>
    <lineage>
        <taxon>Eukaryota</taxon>
        <taxon>Metazoa</taxon>
        <taxon>Ecdysozoa</taxon>
        <taxon>Arthropoda</taxon>
        <taxon>Hexapoda</taxon>
        <taxon>Insecta</taxon>
        <taxon>Pterygota</taxon>
        <taxon>Neoptera</taxon>
        <taxon>Endopterygota</taxon>
        <taxon>Coleoptera</taxon>
        <taxon>Polyphaga</taxon>
        <taxon>Cucujiformia</taxon>
        <taxon>Chrysomeloidea</taxon>
        <taxon>Chrysomelidae</taxon>
        <taxon>Galerucinae</taxon>
        <taxon>Diabroticina</taxon>
        <taxon>Diabroticites</taxon>
        <taxon>Diabrotica</taxon>
    </lineage>
</organism>
<feature type="compositionally biased region" description="Basic and acidic residues" evidence="1">
    <location>
        <begin position="183"/>
        <end position="193"/>
    </location>
</feature>
<evidence type="ECO:0000313" key="4">
    <source>
        <dbReference type="Proteomes" id="UP001652700"/>
    </source>
</evidence>
<evidence type="ECO:0000259" key="2">
    <source>
        <dbReference type="Pfam" id="PF13843"/>
    </source>
</evidence>
<feature type="compositionally biased region" description="Acidic residues" evidence="1">
    <location>
        <begin position="172"/>
        <end position="182"/>
    </location>
</feature>
<accession>A0ABM5JXE9</accession>
<reference evidence="3" key="1">
    <citation type="submission" date="2025-05" db="UniProtKB">
        <authorList>
            <consortium name="EnsemblMetazoa"/>
        </authorList>
    </citation>
    <scope>IDENTIFICATION</scope>
</reference>
<feature type="region of interest" description="Disordered" evidence="1">
    <location>
        <begin position="172"/>
        <end position="209"/>
    </location>
</feature>
<feature type="domain" description="PiggyBac transposable element-derived protein" evidence="2">
    <location>
        <begin position="259"/>
        <end position="613"/>
    </location>
</feature>
<dbReference type="Pfam" id="PF13843">
    <property type="entry name" value="DDE_Tnp_1_7"/>
    <property type="match status" value="1"/>
</dbReference>
<keyword evidence="4" id="KW-1185">Reference proteome</keyword>
<feature type="compositionally biased region" description="Acidic residues" evidence="1">
    <location>
        <begin position="194"/>
        <end position="209"/>
    </location>
</feature>
<dbReference type="PANTHER" id="PTHR46599">
    <property type="entry name" value="PIGGYBAC TRANSPOSABLE ELEMENT-DERIVED PROTEIN 4"/>
    <property type="match status" value="1"/>
</dbReference>
<proteinExistence type="predicted"/>
<dbReference type="GeneID" id="126881924"/>
<dbReference type="InterPro" id="IPR029526">
    <property type="entry name" value="PGBD"/>
</dbReference>
<dbReference type="Proteomes" id="UP001652700">
    <property type="component" value="Unplaced"/>
</dbReference>
<dbReference type="RefSeq" id="XP_050502617.1">
    <property type="nucleotide sequence ID" value="XM_050646660.1"/>
</dbReference>
<name>A0ABM5JXE9_DIAVI</name>
<dbReference type="PANTHER" id="PTHR46599:SF6">
    <property type="entry name" value="DUAL SPECIFICITY PHOSPHATASE 26"/>
    <property type="match status" value="1"/>
</dbReference>
<sequence>MELSEHSIKRKQNVLICDKDGDSQEQNVNVQVKSELEECMFEESNDYTQDSLSESYCSDDIKIEIEEHVLQCEISGPFPLISKQEVKIELDEHNLGVNHGCETRYTQELDSKKDVKFQIGASTEIHHDHEDHCRSMKTSKLLSNIGQQKENMDYEKETKRLLKLFEEVLTDEETYEDNDDQSEIDHVEERSECSDTEQEFEDDQTEEDNVSFRREPHFMGKDKLTKWIKHCPPKNVRTRSTNIYERLPAIKQFVKTHSTPIDIWNSMFDEEMLNQVVICTNIKIETVTNDYTRQRDAKPTDIAEIKALIGLLYLAGIRKANHMNLEDLWRTDGTGIETFRLVMSKSRFQFLLQCLRFDNIHTRHERIQADKLAPIRTLLEKFNSNIKKCYSHTGYVTIDEKLEAFRGKCSFRQYIPSKPNKYGIKIFAISDAEEFYTSHLEVYVGKQPNGPFEVSTATQDVVERLCAHIYGSNRNVTVDNWFCSVPLADSLKSKKLTLVGTIRKNKKQLPLEFVQNNGRCIGSSMFCFYDGITLVSHIPKKNRNVLLISTMHYGDDIDPTTNKPEMIITYNETKSGVDVVDKLCAQYNCARSTRRWPMVPFFSVLNVAGINSFVVYTTLNEQSKTPRKEFLLQLSMSLTRDYQRVRAMSNNLPRTIRMRLREICGLPTEQVPVVTPGTSGRCAVCDWKKNRKTKFYCQICSKYLCLEHVTPLCISCFKNVN</sequence>
<protein>
    <recommendedName>
        <fullName evidence="2">PiggyBac transposable element-derived protein domain-containing protein</fullName>
    </recommendedName>
</protein>
<evidence type="ECO:0000313" key="3">
    <source>
        <dbReference type="EnsemblMetazoa" id="XP_050502617.1"/>
    </source>
</evidence>
<evidence type="ECO:0000256" key="1">
    <source>
        <dbReference type="SAM" id="MobiDB-lite"/>
    </source>
</evidence>